<evidence type="ECO:0000256" key="1">
    <source>
        <dbReference type="SAM" id="MobiDB-lite"/>
    </source>
</evidence>
<dbReference type="EMBL" id="KP967684">
    <property type="protein sequence ID" value="AKE44294.1"/>
    <property type="molecule type" value="Genomic_DNA"/>
</dbReference>
<proteinExistence type="predicted"/>
<gene>
    <name evidence="2" type="primary">a140</name>
</gene>
<accession>A0A0F6R6Q5</accession>
<feature type="compositionally biased region" description="Basic and acidic residues" evidence="1">
    <location>
        <begin position="396"/>
        <end position="411"/>
    </location>
</feature>
<evidence type="ECO:0000313" key="2">
    <source>
        <dbReference type="EMBL" id="AKE44294.1"/>
    </source>
</evidence>
<dbReference type="Proteomes" id="UP000105122">
    <property type="component" value="Segment"/>
</dbReference>
<name>A0A0F6R6Q5_RCMVE</name>
<reference evidence="2 3" key="1">
    <citation type="journal article" date="2015" name="Genome Announc.">
        <title>Complete Genome Sequence of Rat Cytomegalovirus Strain ALL-03 (Malaysian Strain).</title>
        <authorList>
            <person name="Balakrishnan K.N."/>
            <person name="Abdullah A.A."/>
            <person name="Camalxaman S.N."/>
            <person name="Quah Y.W."/>
            <person name="Abba Y."/>
            <person name="Hani H."/>
            <person name="Loh H.S."/>
            <person name="Kamal F.M."/>
            <person name="Zeenathul N.A."/>
            <person name="Aini I."/>
            <person name="Omar A.R."/>
            <person name="Noordin M.M."/>
            <person name="Mohd Azmi M.L."/>
        </authorList>
    </citation>
    <scope>NUCLEOTIDE SEQUENCE [LARGE SCALE GENOMIC DNA]</scope>
    <source>
        <strain evidence="2">ALL-03</strain>
    </source>
</reference>
<evidence type="ECO:0000313" key="3">
    <source>
        <dbReference type="Proteomes" id="UP000105122"/>
    </source>
</evidence>
<protein>
    <submittedName>
        <fullName evidence="2">A140</fullName>
    </submittedName>
</protein>
<dbReference type="Pfam" id="PF02393">
    <property type="entry name" value="US22"/>
    <property type="match status" value="2"/>
</dbReference>
<dbReference type="InterPro" id="IPR003360">
    <property type="entry name" value="US22-like"/>
</dbReference>
<sequence>MDTTWQSIPGTENPVPYRHATKSTFLKVMMGFKDFYKTQGDHDAIRDVVKNRAGDRLHLGIPHNWYLELTPSERYEKIKNVDLSGIVCCDEPLVVLGRIVVRNGDEYEGTELAVCMGNWGRIYVYDIPEDAAVLVAVDLDKLARFGLIHCESIYRTVYVPNCTTVPHTIVAGLMMCHKAEEVAAFCKQQHGTDVSLYTPGYKFLPMKLLGGFHEISKYFPFAAMDFCHVRYCYDAVTDRICCDWYAFAAIGHYAPASMFNIEHVLLIDTFGVIHTLDVSRQQIYRLADDVNMLLKAGLCKSIAFGSRFDRADVGAKRCESRVICPHVTDINKTFRSECAYENEHRWLCRPDRFRSDMRTWDEDDKEAIKHVQKKIKRESDGASHIYYDSSGSDSEDSPHADDGTRRFVWPEEGIRTMHPSLKPRVPEKTLMLMTASTISLQEVEAMRTDEEATGILPVNIPQA</sequence>
<organism evidence="2 3">
    <name type="scientific">Rat cytomegalovirus ALL-03</name>
    <dbReference type="NCBI Taxonomy" id="1640278"/>
    <lineage>
        <taxon>Viruses</taxon>
        <taxon>Duplodnaviria</taxon>
        <taxon>Heunggongvirae</taxon>
        <taxon>Peploviricota</taxon>
        <taxon>Herviviricetes</taxon>
        <taxon>Herpesvirales</taxon>
        <taxon>Orthoherpesviridae</taxon>
        <taxon>Betaherpesvirinae</taxon>
        <taxon>Muromegalovirus</taxon>
        <taxon>Muromegalovirus muridbeta8</taxon>
        <taxon>Rat cytomegalovirus (isolate England)</taxon>
    </lineage>
</organism>
<feature type="region of interest" description="Disordered" evidence="1">
    <location>
        <begin position="382"/>
        <end position="411"/>
    </location>
</feature>